<sequence>MNLLTFDHLLSLLAPYANKETLSLQDASNIQLIITEAVTDYYVDFPMLKFLSRFLTQQAYEEIIEERNIEHLCGYIICNSSPKQQVRRRLSAPNGTITDIQSVTKFQIYNRKPSIILPNTYLSQYCCKDHYQASIFYRNQISNEALFSRKDILSAQPFPKNYPSTWYENGITCLEEVLAKHKEVKEQGKTLRDVISMLNGLRVGDEDNSKETNELVQLLNDFEIVEKDGGLVGDEEEKEVDVSKSTNSLFLEEDDIDGDDDDDKDTETEGGRFANSTGTTAATSTSSSSTSTQDKSRSIEGYITTDKYFGGYVV</sequence>
<evidence type="ECO:0000259" key="14">
    <source>
        <dbReference type="PROSITE" id="PS51479"/>
    </source>
</evidence>
<gene>
    <name evidence="15" type="ORF">CLIB1423_01S09054</name>
</gene>
<dbReference type="Proteomes" id="UP000837801">
    <property type="component" value="Unassembled WGS sequence"/>
</dbReference>
<dbReference type="InterPro" id="IPR038534">
    <property type="entry name" value="Rtr1/RPAP2_sf"/>
</dbReference>
<comment type="similarity">
    <text evidence="2 11 12">Belongs to the RPAP2 family.</text>
</comment>
<evidence type="ECO:0000256" key="6">
    <source>
        <dbReference type="ARBA" id="ARBA00022833"/>
    </source>
</evidence>
<dbReference type="EMBL" id="CAKXYY010000001">
    <property type="protein sequence ID" value="CAH2350392.1"/>
    <property type="molecule type" value="Genomic_DNA"/>
</dbReference>
<keyword evidence="6 12" id="KW-0862">Zinc</keyword>
<keyword evidence="3 12" id="KW-0479">Metal-binding</keyword>
<keyword evidence="16" id="KW-1185">Reference proteome</keyword>
<dbReference type="Gene3D" id="1.25.40.820">
    <property type="match status" value="1"/>
</dbReference>
<evidence type="ECO:0000313" key="16">
    <source>
        <dbReference type="Proteomes" id="UP000837801"/>
    </source>
</evidence>
<evidence type="ECO:0000256" key="11">
    <source>
        <dbReference type="PROSITE-ProRule" id="PRU00812"/>
    </source>
</evidence>
<dbReference type="PANTHER" id="PTHR14732">
    <property type="entry name" value="RNA POLYMERASE II SUBUNIT B1 CTD PHOSPHATASE RPAP2-RELATED"/>
    <property type="match status" value="1"/>
</dbReference>
<dbReference type="EC" id="3.1.3.16" evidence="12"/>
<comment type="function">
    <text evidence="12">Putative RNA polymerase II subunit B1 C-terminal domain (CTD) phosphatase involved in RNA polymerase II transcription regulation.</text>
</comment>
<keyword evidence="7 12" id="KW-0904">Protein phosphatase</keyword>
<accession>A0A9P0QL17</accession>
<evidence type="ECO:0000256" key="3">
    <source>
        <dbReference type="ARBA" id="ARBA00022723"/>
    </source>
</evidence>
<dbReference type="GO" id="GO:0043175">
    <property type="term" value="F:RNA polymerase core enzyme binding"/>
    <property type="evidence" value="ECO:0007669"/>
    <property type="project" value="UniProtKB-UniRule"/>
</dbReference>
<protein>
    <recommendedName>
        <fullName evidence="12">RNA polymerase II subunit B1 CTD phosphatase RPAP2 homolog</fullName>
        <ecNumber evidence="12">3.1.3.16</ecNumber>
    </recommendedName>
</protein>
<keyword evidence="4 12" id="KW-0863">Zinc-finger</keyword>
<dbReference type="Pfam" id="PF04181">
    <property type="entry name" value="RPAP2_Rtr1"/>
    <property type="match status" value="1"/>
</dbReference>
<dbReference type="AlphaFoldDB" id="A0A9P0QL17"/>
<proteinExistence type="inferred from homology"/>
<evidence type="ECO:0000256" key="9">
    <source>
        <dbReference type="ARBA" id="ARBA00047761"/>
    </source>
</evidence>
<comment type="catalytic activity">
    <reaction evidence="10 12">
        <text>O-phospho-L-threonyl-[protein] + H2O = L-threonyl-[protein] + phosphate</text>
        <dbReference type="Rhea" id="RHEA:47004"/>
        <dbReference type="Rhea" id="RHEA-COMP:11060"/>
        <dbReference type="Rhea" id="RHEA-COMP:11605"/>
        <dbReference type="ChEBI" id="CHEBI:15377"/>
        <dbReference type="ChEBI" id="CHEBI:30013"/>
        <dbReference type="ChEBI" id="CHEBI:43474"/>
        <dbReference type="ChEBI" id="CHEBI:61977"/>
        <dbReference type="EC" id="3.1.3.16"/>
    </reaction>
</comment>
<dbReference type="PROSITE" id="PS51479">
    <property type="entry name" value="ZF_RTR1"/>
    <property type="match status" value="1"/>
</dbReference>
<dbReference type="InterPro" id="IPR007308">
    <property type="entry name" value="Rtr1/RPAP2_dom"/>
</dbReference>
<reference evidence="15" key="1">
    <citation type="submission" date="2022-03" db="EMBL/GenBank/DDBJ databases">
        <authorList>
            <person name="Legras J.-L."/>
            <person name="Devillers H."/>
            <person name="Grondin C."/>
        </authorList>
    </citation>
    <scope>NUCLEOTIDE SEQUENCE</scope>
    <source>
        <strain evidence="15">CLIB 1423</strain>
    </source>
</reference>
<evidence type="ECO:0000313" key="15">
    <source>
        <dbReference type="EMBL" id="CAH2350392.1"/>
    </source>
</evidence>
<evidence type="ECO:0000256" key="8">
    <source>
        <dbReference type="ARBA" id="ARBA00023242"/>
    </source>
</evidence>
<feature type="domain" description="RTR1-type" evidence="14">
    <location>
        <begin position="50"/>
        <end position="150"/>
    </location>
</feature>
<comment type="caution">
    <text evidence="15">The sequence shown here is derived from an EMBL/GenBank/DDBJ whole genome shotgun (WGS) entry which is preliminary data.</text>
</comment>
<evidence type="ECO:0000256" key="4">
    <source>
        <dbReference type="ARBA" id="ARBA00022771"/>
    </source>
</evidence>
<evidence type="ECO:0000256" key="5">
    <source>
        <dbReference type="ARBA" id="ARBA00022801"/>
    </source>
</evidence>
<evidence type="ECO:0000256" key="13">
    <source>
        <dbReference type="SAM" id="MobiDB-lite"/>
    </source>
</evidence>
<name>A0A9P0QL17_9ASCO</name>
<comment type="subcellular location">
    <subcellularLocation>
        <location evidence="1 12">Nucleus</location>
    </subcellularLocation>
</comment>
<keyword evidence="5 12" id="KW-0378">Hydrolase</keyword>
<dbReference type="PANTHER" id="PTHR14732:SF0">
    <property type="entry name" value="RNA POLYMERASE II SUBUNIT B1 CTD PHOSPHATASE RPAP2-RELATED"/>
    <property type="match status" value="1"/>
</dbReference>
<evidence type="ECO:0000256" key="10">
    <source>
        <dbReference type="ARBA" id="ARBA00048336"/>
    </source>
</evidence>
<comment type="catalytic activity">
    <reaction evidence="9 12">
        <text>O-phospho-L-seryl-[protein] + H2O = L-seryl-[protein] + phosphate</text>
        <dbReference type="Rhea" id="RHEA:20629"/>
        <dbReference type="Rhea" id="RHEA-COMP:9863"/>
        <dbReference type="Rhea" id="RHEA-COMP:11604"/>
        <dbReference type="ChEBI" id="CHEBI:15377"/>
        <dbReference type="ChEBI" id="CHEBI:29999"/>
        <dbReference type="ChEBI" id="CHEBI:43474"/>
        <dbReference type="ChEBI" id="CHEBI:83421"/>
        <dbReference type="EC" id="3.1.3.16"/>
    </reaction>
</comment>
<dbReference type="GO" id="GO:0005634">
    <property type="term" value="C:nucleus"/>
    <property type="evidence" value="ECO:0007669"/>
    <property type="project" value="UniProtKB-SubCell"/>
</dbReference>
<dbReference type="OrthoDB" id="2590500at2759"/>
<feature type="compositionally biased region" description="Acidic residues" evidence="13">
    <location>
        <begin position="251"/>
        <end position="268"/>
    </location>
</feature>
<organism evidence="15 16">
    <name type="scientific">[Candida] railenensis</name>
    <dbReference type="NCBI Taxonomy" id="45579"/>
    <lineage>
        <taxon>Eukaryota</taxon>
        <taxon>Fungi</taxon>
        <taxon>Dikarya</taxon>
        <taxon>Ascomycota</taxon>
        <taxon>Saccharomycotina</taxon>
        <taxon>Pichiomycetes</taxon>
        <taxon>Debaryomycetaceae</taxon>
        <taxon>Kurtzmaniella</taxon>
    </lineage>
</organism>
<evidence type="ECO:0000256" key="2">
    <source>
        <dbReference type="ARBA" id="ARBA00005676"/>
    </source>
</evidence>
<dbReference type="GO" id="GO:0008270">
    <property type="term" value="F:zinc ion binding"/>
    <property type="evidence" value="ECO:0007669"/>
    <property type="project" value="UniProtKB-KW"/>
</dbReference>
<evidence type="ECO:0000256" key="12">
    <source>
        <dbReference type="RuleBase" id="RU367080"/>
    </source>
</evidence>
<feature type="region of interest" description="Disordered" evidence="13">
    <location>
        <begin position="230"/>
        <end position="300"/>
    </location>
</feature>
<feature type="compositionally biased region" description="Low complexity" evidence="13">
    <location>
        <begin position="276"/>
        <end position="292"/>
    </location>
</feature>
<dbReference type="InterPro" id="IPR039693">
    <property type="entry name" value="Rtr1/RPAP2"/>
</dbReference>
<keyword evidence="8 12" id="KW-0539">Nucleus</keyword>
<dbReference type="GO" id="GO:0005737">
    <property type="term" value="C:cytoplasm"/>
    <property type="evidence" value="ECO:0007669"/>
    <property type="project" value="TreeGrafter"/>
</dbReference>
<evidence type="ECO:0000256" key="7">
    <source>
        <dbReference type="ARBA" id="ARBA00022912"/>
    </source>
</evidence>
<dbReference type="GO" id="GO:0008420">
    <property type="term" value="F:RNA polymerase II CTD heptapeptide repeat phosphatase activity"/>
    <property type="evidence" value="ECO:0007669"/>
    <property type="project" value="UniProtKB-UniRule"/>
</dbReference>
<evidence type="ECO:0000256" key="1">
    <source>
        <dbReference type="ARBA" id="ARBA00004123"/>
    </source>
</evidence>